<accession>A0AAW9QZI5</accession>
<sequence length="70" mass="8261">MNIQEHARQNLAKERLDNEHLHQNLLARSEEGLGEGQTEEEKARELLTQERQEAENRQESLLNRSIEQIQ</sequence>
<evidence type="ECO:0000313" key="3">
    <source>
        <dbReference type="Proteomes" id="UP001328733"/>
    </source>
</evidence>
<evidence type="ECO:0000313" key="2">
    <source>
        <dbReference type="EMBL" id="MEG3439428.1"/>
    </source>
</evidence>
<feature type="compositionally biased region" description="Polar residues" evidence="1">
    <location>
        <begin position="59"/>
        <end position="70"/>
    </location>
</feature>
<feature type="compositionally biased region" description="Basic and acidic residues" evidence="1">
    <location>
        <begin position="1"/>
        <end position="22"/>
    </location>
</feature>
<dbReference type="Proteomes" id="UP001328733">
    <property type="component" value="Unassembled WGS sequence"/>
</dbReference>
<comment type="caution">
    <text evidence="2">The sequence shown here is derived from an EMBL/GenBank/DDBJ whole genome shotgun (WGS) entry which is preliminary data.</text>
</comment>
<dbReference type="AlphaFoldDB" id="A0AAW9QZI5"/>
<proteinExistence type="predicted"/>
<keyword evidence="3" id="KW-1185">Reference proteome</keyword>
<dbReference type="RefSeq" id="WP_332866914.1">
    <property type="nucleotide sequence ID" value="NZ_JBAFSM010000048.1"/>
</dbReference>
<feature type="region of interest" description="Disordered" evidence="1">
    <location>
        <begin position="1"/>
        <end position="70"/>
    </location>
</feature>
<feature type="compositionally biased region" description="Basic and acidic residues" evidence="1">
    <location>
        <begin position="39"/>
        <end position="58"/>
    </location>
</feature>
<evidence type="ECO:0000256" key="1">
    <source>
        <dbReference type="SAM" id="MobiDB-lite"/>
    </source>
</evidence>
<gene>
    <name evidence="2" type="ORF">V0288_20040</name>
</gene>
<name>A0AAW9QZI5_9CHRO</name>
<dbReference type="EMBL" id="JBAFSM010000048">
    <property type="protein sequence ID" value="MEG3439428.1"/>
    <property type="molecule type" value="Genomic_DNA"/>
</dbReference>
<protein>
    <submittedName>
        <fullName evidence="2">Uncharacterized protein</fullName>
    </submittedName>
</protein>
<reference evidence="2 3" key="1">
    <citation type="submission" date="2024-01" db="EMBL/GenBank/DDBJ databases">
        <title>Genomic insights into the taxonomy and metabolism of the cyanobacterium Pannus brasiliensis CCIBt3594.</title>
        <authorList>
            <person name="Machado M."/>
            <person name="Botero N.B."/>
            <person name="Andreote A.P.D."/>
            <person name="Feitosa A.M.T."/>
            <person name="Popin R."/>
            <person name="Sivonen K."/>
            <person name="Fiore M.F."/>
        </authorList>
    </citation>
    <scope>NUCLEOTIDE SEQUENCE [LARGE SCALE GENOMIC DNA]</scope>
    <source>
        <strain evidence="2 3">CCIBt3594</strain>
    </source>
</reference>
<organism evidence="2 3">
    <name type="scientific">Pannus brasiliensis CCIBt3594</name>
    <dbReference type="NCBI Taxonomy" id="1427578"/>
    <lineage>
        <taxon>Bacteria</taxon>
        <taxon>Bacillati</taxon>
        <taxon>Cyanobacteriota</taxon>
        <taxon>Cyanophyceae</taxon>
        <taxon>Oscillatoriophycideae</taxon>
        <taxon>Chroococcales</taxon>
        <taxon>Microcystaceae</taxon>
        <taxon>Pannus</taxon>
    </lineage>
</organism>